<evidence type="ECO:0000259" key="5">
    <source>
        <dbReference type="Pfam" id="PF10355"/>
    </source>
</evidence>
<feature type="transmembrane region" description="Helical" evidence="2">
    <location>
        <begin position="320"/>
        <end position="341"/>
    </location>
</feature>
<dbReference type="OMA" id="WAGCFGE"/>
<feature type="domain" description="DUF2427" evidence="4">
    <location>
        <begin position="99"/>
        <end position="183"/>
    </location>
</feature>
<sequence length="639" mass="70805">MRGHWYSLCILVPALSVAFTASSANAAPPVTVSPYSDAPDASDVLIVDNHSLVKRDGHGHGHDPHAAPKTEINETEFLMYHPPTPPSYWSTDFDDTESDEPHYPGLMGLHILFMSLAFFGALPAGIALRSVKHAWHGFTVILFWVLCILGVASNALYKKLTPDLYEGQKHSIQGYFFLFLALCITGVDIFHVGVRAVNYIRSIRSGSDKFTFKKLWTSVVLGQEPSSPALGSEYDALVAEADEYDMHDMQKEVDDHQSDEGQEIEHHSRHQYSPSASSEQTVFGFHTPAGSRHSDETLHELTEKAKESWMSFLARATFAVLERVLVFGGFMQVLSGIVVYTGGCRESFVNNCLAHLIKGGIFWCYGLVTFARYLGSFSELGWAWNRAPRNEGKYPTAEFVESLVIFLYGISNTWMERFGAKPGDPYSTKQVQHIGIAVMFWYAGLVGMGLESRRIRGWLAAASTAALHSGASTSSGRLGGKHEAQESITEPPSYTASFNPFPALVIGVTGLAMSAHFQTYLFQVEIHALWGWLLAGFSALRFLTYFFLWLSPPRSILPSRPPTEALASFFLACGGLVFMFSTEEVTLAAMRRGRDDMMMFLNVAVAITCFCFCWTLAIVAFKGWLKTRAHPTVKFHASA</sequence>
<protein>
    <recommendedName>
        <fullName evidence="8">Cytoplasmic protein</fullName>
    </recommendedName>
</protein>
<proteinExistence type="predicted"/>
<feature type="transmembrane region" description="Helical" evidence="2">
    <location>
        <begin position="431"/>
        <end position="450"/>
    </location>
</feature>
<dbReference type="Pfam" id="PF10355">
    <property type="entry name" value="Ytp1"/>
    <property type="match status" value="1"/>
</dbReference>
<feature type="transmembrane region" description="Helical" evidence="2">
    <location>
        <begin position="562"/>
        <end position="580"/>
    </location>
</feature>
<accession>S7S0T4</accession>
<dbReference type="GeneID" id="19305528"/>
<feature type="signal peptide" evidence="3">
    <location>
        <begin position="1"/>
        <end position="26"/>
    </location>
</feature>
<name>S7S0T4_GLOTA</name>
<dbReference type="AlphaFoldDB" id="S7S0T4"/>
<feature type="transmembrane region" description="Helical" evidence="2">
    <location>
        <begin position="600"/>
        <end position="621"/>
    </location>
</feature>
<keyword evidence="2" id="KW-0812">Transmembrane</keyword>
<dbReference type="PANTHER" id="PTHR31685:SF3">
    <property type="entry name" value="INTEGRAL MEMBRANE PROTEIN (AFU_ORTHOLOGUE AFUA_6G12730)"/>
    <property type="match status" value="1"/>
</dbReference>
<feature type="transmembrane region" description="Helical" evidence="2">
    <location>
        <begin position="353"/>
        <end position="374"/>
    </location>
</feature>
<reference evidence="6 7" key="1">
    <citation type="journal article" date="2012" name="Science">
        <title>The Paleozoic origin of enzymatic lignin decomposition reconstructed from 31 fungal genomes.</title>
        <authorList>
            <person name="Floudas D."/>
            <person name="Binder M."/>
            <person name="Riley R."/>
            <person name="Barry K."/>
            <person name="Blanchette R.A."/>
            <person name="Henrissat B."/>
            <person name="Martinez A.T."/>
            <person name="Otillar R."/>
            <person name="Spatafora J.W."/>
            <person name="Yadav J.S."/>
            <person name="Aerts A."/>
            <person name="Benoit I."/>
            <person name="Boyd A."/>
            <person name="Carlson A."/>
            <person name="Copeland A."/>
            <person name="Coutinho P.M."/>
            <person name="de Vries R.P."/>
            <person name="Ferreira P."/>
            <person name="Findley K."/>
            <person name="Foster B."/>
            <person name="Gaskell J."/>
            <person name="Glotzer D."/>
            <person name="Gorecki P."/>
            <person name="Heitman J."/>
            <person name="Hesse C."/>
            <person name="Hori C."/>
            <person name="Igarashi K."/>
            <person name="Jurgens J.A."/>
            <person name="Kallen N."/>
            <person name="Kersten P."/>
            <person name="Kohler A."/>
            <person name="Kuees U."/>
            <person name="Kumar T.K.A."/>
            <person name="Kuo A."/>
            <person name="LaButti K."/>
            <person name="Larrondo L.F."/>
            <person name="Lindquist E."/>
            <person name="Ling A."/>
            <person name="Lombard V."/>
            <person name="Lucas S."/>
            <person name="Lundell T."/>
            <person name="Martin R."/>
            <person name="McLaughlin D.J."/>
            <person name="Morgenstern I."/>
            <person name="Morin E."/>
            <person name="Murat C."/>
            <person name="Nagy L.G."/>
            <person name="Nolan M."/>
            <person name="Ohm R.A."/>
            <person name="Patyshakuliyeva A."/>
            <person name="Rokas A."/>
            <person name="Ruiz-Duenas F.J."/>
            <person name="Sabat G."/>
            <person name="Salamov A."/>
            <person name="Samejima M."/>
            <person name="Schmutz J."/>
            <person name="Slot J.C."/>
            <person name="St John F."/>
            <person name="Stenlid J."/>
            <person name="Sun H."/>
            <person name="Sun S."/>
            <person name="Syed K."/>
            <person name="Tsang A."/>
            <person name="Wiebenga A."/>
            <person name="Young D."/>
            <person name="Pisabarro A."/>
            <person name="Eastwood D.C."/>
            <person name="Martin F."/>
            <person name="Cullen D."/>
            <person name="Grigoriev I.V."/>
            <person name="Hibbett D.S."/>
        </authorList>
    </citation>
    <scope>NUCLEOTIDE SEQUENCE [LARGE SCALE GENOMIC DNA]</scope>
    <source>
        <strain evidence="6 7">ATCC 11539</strain>
    </source>
</reference>
<dbReference type="Pfam" id="PF10348">
    <property type="entry name" value="DUF2427"/>
    <property type="match status" value="1"/>
</dbReference>
<keyword evidence="2" id="KW-1133">Transmembrane helix</keyword>
<dbReference type="RefSeq" id="XP_007861732.1">
    <property type="nucleotide sequence ID" value="XM_007863541.1"/>
</dbReference>
<keyword evidence="7" id="KW-1185">Reference proteome</keyword>
<evidence type="ECO:0000259" key="4">
    <source>
        <dbReference type="Pfam" id="PF10348"/>
    </source>
</evidence>
<dbReference type="Proteomes" id="UP000030669">
    <property type="component" value="Unassembled WGS sequence"/>
</dbReference>
<evidence type="ECO:0000256" key="3">
    <source>
        <dbReference type="SAM" id="SignalP"/>
    </source>
</evidence>
<feature type="transmembrane region" description="Helical" evidence="2">
    <location>
        <begin position="107"/>
        <end position="128"/>
    </location>
</feature>
<dbReference type="InterPro" id="IPR018825">
    <property type="entry name" value="DUF2427"/>
</dbReference>
<evidence type="ECO:0000313" key="6">
    <source>
        <dbReference type="EMBL" id="EPQ59344.1"/>
    </source>
</evidence>
<organism evidence="6 7">
    <name type="scientific">Gloeophyllum trabeum (strain ATCC 11539 / FP-39264 / Madison 617)</name>
    <name type="common">Brown rot fungus</name>
    <dbReference type="NCBI Taxonomy" id="670483"/>
    <lineage>
        <taxon>Eukaryota</taxon>
        <taxon>Fungi</taxon>
        <taxon>Dikarya</taxon>
        <taxon>Basidiomycota</taxon>
        <taxon>Agaricomycotina</taxon>
        <taxon>Agaricomycetes</taxon>
        <taxon>Gloeophyllales</taxon>
        <taxon>Gloeophyllaceae</taxon>
        <taxon>Gloeophyllum</taxon>
    </lineage>
</organism>
<dbReference type="InterPro" id="IPR018827">
    <property type="entry name" value="YTP1_C"/>
</dbReference>
<keyword evidence="3" id="KW-0732">Signal</keyword>
<feature type="chain" id="PRO_5004544318" description="Cytoplasmic protein" evidence="3">
    <location>
        <begin position="27"/>
        <end position="639"/>
    </location>
</feature>
<dbReference type="STRING" id="670483.S7S0T4"/>
<evidence type="ECO:0008006" key="8">
    <source>
        <dbReference type="Google" id="ProtNLM"/>
    </source>
</evidence>
<feature type="transmembrane region" description="Helical" evidence="2">
    <location>
        <begin position="135"/>
        <end position="155"/>
    </location>
</feature>
<feature type="region of interest" description="Disordered" evidence="1">
    <location>
        <begin position="252"/>
        <end position="274"/>
    </location>
</feature>
<dbReference type="EMBL" id="KB469297">
    <property type="protein sequence ID" value="EPQ59344.1"/>
    <property type="molecule type" value="Genomic_DNA"/>
</dbReference>
<evidence type="ECO:0000256" key="2">
    <source>
        <dbReference type="SAM" id="Phobius"/>
    </source>
</evidence>
<dbReference type="HOGENOM" id="CLU_012543_0_0_1"/>
<dbReference type="KEGG" id="gtr:GLOTRDRAFT_33949"/>
<dbReference type="PANTHER" id="PTHR31685">
    <property type="entry name" value="INTEGRAL MEMBRANE PROTEIN (AFU_ORTHOLOGUE AFUA_6G12730)-RELATED"/>
    <property type="match status" value="1"/>
</dbReference>
<evidence type="ECO:0000256" key="1">
    <source>
        <dbReference type="SAM" id="MobiDB-lite"/>
    </source>
</evidence>
<evidence type="ECO:0000313" key="7">
    <source>
        <dbReference type="Proteomes" id="UP000030669"/>
    </source>
</evidence>
<dbReference type="eggNOG" id="ENOG502QW3E">
    <property type="taxonomic scope" value="Eukaryota"/>
</dbReference>
<feature type="compositionally biased region" description="Basic and acidic residues" evidence="1">
    <location>
        <begin position="252"/>
        <end position="266"/>
    </location>
</feature>
<feature type="transmembrane region" description="Helical" evidence="2">
    <location>
        <begin position="529"/>
        <end position="550"/>
    </location>
</feature>
<keyword evidence="2" id="KW-0472">Membrane</keyword>
<feature type="domain" description="Protein YTP1-like C-terminal" evidence="5">
    <location>
        <begin position="329"/>
        <end position="622"/>
    </location>
</feature>
<feature type="transmembrane region" description="Helical" evidence="2">
    <location>
        <begin position="175"/>
        <end position="194"/>
    </location>
</feature>
<gene>
    <name evidence="6" type="ORF">GLOTRDRAFT_33949</name>
</gene>
<feature type="transmembrane region" description="Helical" evidence="2">
    <location>
        <begin position="394"/>
        <end position="411"/>
    </location>
</feature>
<dbReference type="OrthoDB" id="4005299at2759"/>